<dbReference type="EMBL" id="JAGQDG010000006">
    <property type="protein sequence ID" value="MBQ0936736.1"/>
    <property type="molecule type" value="Genomic_DNA"/>
</dbReference>
<proteinExistence type="predicted"/>
<keyword evidence="2" id="KW-1185">Reference proteome</keyword>
<evidence type="ECO:0000313" key="1">
    <source>
        <dbReference type="EMBL" id="MBQ0936736.1"/>
    </source>
</evidence>
<protein>
    <submittedName>
        <fullName evidence="1">Phage Gp37/Gp68 family protein</fullName>
    </submittedName>
</protein>
<organism evidence="1 2">
    <name type="scientific">Ideonella paludis</name>
    <dbReference type="NCBI Taxonomy" id="1233411"/>
    <lineage>
        <taxon>Bacteria</taxon>
        <taxon>Pseudomonadati</taxon>
        <taxon>Pseudomonadota</taxon>
        <taxon>Betaproteobacteria</taxon>
        <taxon>Burkholderiales</taxon>
        <taxon>Sphaerotilaceae</taxon>
        <taxon>Ideonella</taxon>
    </lineage>
</organism>
<dbReference type="Pfam" id="PF07505">
    <property type="entry name" value="DUF5131"/>
    <property type="match status" value="1"/>
</dbReference>
<dbReference type="RefSeq" id="WP_210810126.1">
    <property type="nucleotide sequence ID" value="NZ_JAGQDG010000006.1"/>
</dbReference>
<sequence length="300" mass="33522">MAQDTKIEWADHTFNPWVGCTKVSPACDHCYAEAWAKRGGKAAGVVWGGERRRTSKSTWAAPLKWNAQAQAEGRRYRVFCASLADVFDNQVPEWWRWDLFRLIAVTPHLDWLLLTKRIGNARGMLNNAAAAVAGEFVGAAEWDGNPWSNVWIGATICNQAEADRDIPKLLEVPASVRFLSVEPLLGPVDLRFHFFSVPTGETRTRGGLRQMKLRKPDDGGVHWVIVGGESGPGARPMHPDWVRGLRDQCRRADVPFLFKQWGEWWHGARIGKAAAGRMLDGVDHTEFPAVARIACKESTD</sequence>
<dbReference type="Proteomes" id="UP000672097">
    <property type="component" value="Unassembled WGS sequence"/>
</dbReference>
<accession>A0ABS5E007</accession>
<comment type="caution">
    <text evidence="1">The sequence shown here is derived from an EMBL/GenBank/DDBJ whole genome shotgun (WGS) entry which is preliminary data.</text>
</comment>
<gene>
    <name evidence="1" type="ORF">KAK11_15490</name>
</gene>
<name>A0ABS5E007_9BURK</name>
<reference evidence="1 2" key="1">
    <citation type="submission" date="2021-04" db="EMBL/GenBank/DDBJ databases">
        <title>The genome sequence of type strain Ideonella paludis KCTC 32238.</title>
        <authorList>
            <person name="Liu Y."/>
        </authorList>
    </citation>
    <scope>NUCLEOTIDE SEQUENCE [LARGE SCALE GENOMIC DNA]</scope>
    <source>
        <strain evidence="1 2">KCTC 32238</strain>
    </source>
</reference>
<evidence type="ECO:0000313" key="2">
    <source>
        <dbReference type="Proteomes" id="UP000672097"/>
    </source>
</evidence>
<dbReference type="InterPro" id="IPR011101">
    <property type="entry name" value="DUF5131"/>
</dbReference>